<dbReference type="InterPro" id="IPR025997">
    <property type="entry name" value="SBP_2_dom"/>
</dbReference>
<dbReference type="Gene3D" id="3.40.50.2300">
    <property type="match status" value="2"/>
</dbReference>
<sequence length="378" mass="40357">MKLKMLLASTAASLVLSAGMAFAGPETVSGPGVEPECFAPWSGDTKYMQWEAKDGPYKLAVVNGFVGNGWRIQMIKTAKAFAEDPAMKDKISEFKVVSTGTDAAVQLGAIEDFINQGYDAIVTIAVAPDGFDRVIRLADKNNVVLVPFDNVLDTDKVMQVNEDQLEMGHKWAQFVLDQLHEKGVKSGKILEVRGLPGNSVDRDRSIGINKVFEDDGGDWEIVQVVGNWDDGTTQKVVADAIAVHGQFEAVVGQGGSNGVIQALKDAGHPWVPVAGESENGFRKAIAQYSGDGLKGISIGQSPGLVAVAMKAAVSALEGNVMPQLISVPLPVATYDELKDGENYWSDLPDNFFTVNEFPPCGVNISGPAIMAQDESDVN</sequence>
<dbReference type="InterPro" id="IPR028082">
    <property type="entry name" value="Peripla_BP_I"/>
</dbReference>
<dbReference type="GO" id="GO:0030246">
    <property type="term" value="F:carbohydrate binding"/>
    <property type="evidence" value="ECO:0007669"/>
    <property type="project" value="UniProtKB-ARBA"/>
</dbReference>
<feature type="signal peptide" evidence="4">
    <location>
        <begin position="1"/>
        <end position="23"/>
    </location>
</feature>
<evidence type="ECO:0000256" key="4">
    <source>
        <dbReference type="SAM" id="SignalP"/>
    </source>
</evidence>
<keyword evidence="7" id="KW-1185">Reference proteome</keyword>
<evidence type="ECO:0000256" key="2">
    <source>
        <dbReference type="ARBA" id="ARBA00007639"/>
    </source>
</evidence>
<comment type="subcellular location">
    <subcellularLocation>
        <location evidence="1">Cell envelope</location>
    </subcellularLocation>
</comment>
<dbReference type="EMBL" id="SMSI01000004">
    <property type="protein sequence ID" value="TDH34474.1"/>
    <property type="molecule type" value="Genomic_DNA"/>
</dbReference>
<name>A0A4R5PHS0_9HYPH</name>
<organism evidence="6 7">
    <name type="scientific">Pseudohoeflea suaedae</name>
    <dbReference type="NCBI Taxonomy" id="877384"/>
    <lineage>
        <taxon>Bacteria</taxon>
        <taxon>Pseudomonadati</taxon>
        <taxon>Pseudomonadota</taxon>
        <taxon>Alphaproteobacteria</taxon>
        <taxon>Hyphomicrobiales</taxon>
        <taxon>Rhizobiaceae</taxon>
        <taxon>Pseudohoeflea</taxon>
    </lineage>
</organism>
<comment type="similarity">
    <text evidence="2">Belongs to the bacterial solute-binding protein 2 family.</text>
</comment>
<protein>
    <submittedName>
        <fullName evidence="6">Ribose ABC transporter substrate-binding protein</fullName>
    </submittedName>
</protein>
<dbReference type="Pfam" id="PF13407">
    <property type="entry name" value="Peripla_BP_4"/>
    <property type="match status" value="1"/>
</dbReference>
<feature type="chain" id="PRO_5020450851" evidence="4">
    <location>
        <begin position="24"/>
        <end position="378"/>
    </location>
</feature>
<dbReference type="RefSeq" id="WP_133285821.1">
    <property type="nucleotide sequence ID" value="NZ_SMSI01000004.1"/>
</dbReference>
<gene>
    <name evidence="6" type="ORF">E2A64_17605</name>
</gene>
<keyword evidence="3 4" id="KW-0732">Signal</keyword>
<dbReference type="PANTHER" id="PTHR46847">
    <property type="entry name" value="D-ALLOSE-BINDING PERIPLASMIC PROTEIN-RELATED"/>
    <property type="match status" value="1"/>
</dbReference>
<dbReference type="PANTHER" id="PTHR46847:SF1">
    <property type="entry name" value="D-ALLOSE-BINDING PERIPLASMIC PROTEIN-RELATED"/>
    <property type="match status" value="1"/>
</dbReference>
<proteinExistence type="inferred from homology"/>
<evidence type="ECO:0000259" key="5">
    <source>
        <dbReference type="Pfam" id="PF13407"/>
    </source>
</evidence>
<dbReference type="SUPFAM" id="SSF53822">
    <property type="entry name" value="Periplasmic binding protein-like I"/>
    <property type="match status" value="1"/>
</dbReference>
<evidence type="ECO:0000256" key="1">
    <source>
        <dbReference type="ARBA" id="ARBA00004196"/>
    </source>
</evidence>
<evidence type="ECO:0000256" key="3">
    <source>
        <dbReference type="ARBA" id="ARBA00022729"/>
    </source>
</evidence>
<dbReference type="CDD" id="cd19998">
    <property type="entry name" value="PBP1_ABC_sugar_binding-like"/>
    <property type="match status" value="1"/>
</dbReference>
<comment type="caution">
    <text evidence="6">The sequence shown here is derived from an EMBL/GenBank/DDBJ whole genome shotgun (WGS) entry which is preliminary data.</text>
</comment>
<dbReference type="Proteomes" id="UP000295131">
    <property type="component" value="Unassembled WGS sequence"/>
</dbReference>
<evidence type="ECO:0000313" key="7">
    <source>
        <dbReference type="Proteomes" id="UP000295131"/>
    </source>
</evidence>
<evidence type="ECO:0000313" key="6">
    <source>
        <dbReference type="EMBL" id="TDH34474.1"/>
    </source>
</evidence>
<feature type="domain" description="Periplasmic binding protein" evidence="5">
    <location>
        <begin position="60"/>
        <end position="318"/>
    </location>
</feature>
<dbReference type="AlphaFoldDB" id="A0A4R5PHS0"/>
<reference evidence="6 7" key="1">
    <citation type="journal article" date="2013" name="Int. J. Syst. Evol. Microbiol.">
        <title>Hoeflea suaedae sp. nov., an endophytic bacterium isolated from the root of the halophyte Suaeda maritima.</title>
        <authorList>
            <person name="Chung E.J."/>
            <person name="Park J.A."/>
            <person name="Pramanik P."/>
            <person name="Bibi F."/>
            <person name="Jeon C.O."/>
            <person name="Chung Y.R."/>
        </authorList>
    </citation>
    <scope>NUCLEOTIDE SEQUENCE [LARGE SCALE GENOMIC DNA]</scope>
    <source>
        <strain evidence="6 7">YC6898</strain>
    </source>
</reference>
<dbReference type="GO" id="GO:0030313">
    <property type="term" value="C:cell envelope"/>
    <property type="evidence" value="ECO:0007669"/>
    <property type="project" value="UniProtKB-SubCell"/>
</dbReference>
<dbReference type="OrthoDB" id="9147297at2"/>
<accession>A0A4R5PHS0</accession>